<reference evidence="15 16" key="1">
    <citation type="submission" date="2018-06" db="EMBL/GenBank/DDBJ databases">
        <authorList>
            <person name="Liu Z.-W."/>
        </authorList>
    </citation>
    <scope>NUCLEOTIDE SEQUENCE [LARGE SCALE GENOMIC DNA]</scope>
    <source>
        <strain evidence="15 16">2b14</strain>
    </source>
</reference>
<dbReference type="OrthoDB" id="9768177at2"/>
<keyword evidence="5 12" id="KW-0732">Signal</keyword>
<dbReference type="FunFam" id="2.170.130.10:FF:000003">
    <property type="entry name" value="SusC/RagA family TonB-linked outer membrane protein"/>
    <property type="match status" value="1"/>
</dbReference>
<keyword evidence="7 10" id="KW-0472">Membrane</keyword>
<dbReference type="InterPro" id="IPR023996">
    <property type="entry name" value="TonB-dep_OMP_SusC/RagA"/>
</dbReference>
<evidence type="ECO:0000313" key="15">
    <source>
        <dbReference type="EMBL" id="RAU83930.1"/>
    </source>
</evidence>
<feature type="signal peptide" evidence="12">
    <location>
        <begin position="1"/>
        <end position="21"/>
    </location>
</feature>
<feature type="domain" description="TonB-dependent receptor-like beta-barrel" evidence="13">
    <location>
        <begin position="443"/>
        <end position="797"/>
    </location>
</feature>
<dbReference type="PANTHER" id="PTHR30069">
    <property type="entry name" value="TONB-DEPENDENT OUTER MEMBRANE RECEPTOR"/>
    <property type="match status" value="1"/>
</dbReference>
<dbReference type="EMBL" id="QMDV01000001">
    <property type="protein sequence ID" value="RAU83930.1"/>
    <property type="molecule type" value="Genomic_DNA"/>
</dbReference>
<dbReference type="PANTHER" id="PTHR30069:SF29">
    <property type="entry name" value="HEMOGLOBIN AND HEMOGLOBIN-HAPTOGLOBIN-BINDING PROTEIN 1-RELATED"/>
    <property type="match status" value="1"/>
</dbReference>
<evidence type="ECO:0000256" key="4">
    <source>
        <dbReference type="ARBA" id="ARBA00022692"/>
    </source>
</evidence>
<keyword evidence="4 10" id="KW-0812">Transmembrane</keyword>
<evidence type="ECO:0000256" key="11">
    <source>
        <dbReference type="RuleBase" id="RU003357"/>
    </source>
</evidence>
<dbReference type="InterPro" id="IPR000531">
    <property type="entry name" value="Beta-barrel_TonB"/>
</dbReference>
<dbReference type="InterPro" id="IPR023997">
    <property type="entry name" value="TonB-dep_OMP_SusC/RagA_CS"/>
</dbReference>
<sequence length="1073" mass="116797">MRKILLLNLALLLCLINQAWAQSHTVSGTVTDATTGQGLPGVGVTVNGSSVGTYTSANGAYTINAPSGDVTMLFKFLGYQTQEIALDGRNTLNVQLAEDTRALNEVVVVGYSTSTQESFTGTAKVISAAKLESKSVSNVSQALAGEVAGVRVVNTSGQPGTVATIRIRGLGSVNGNRDPLYVVDGIPFSGSLNSINPADIASTTVLKDAAATAIYGARGANGVVLITTKTGKGQKSYIEADVNVGTNMNLLPRYSTIKSPEQYIGLAWESLYNQGAAYNLANPTNYANSVLFSANGISPGYNMWNAANGAQLIDPVTRNVREGITRKYTPENWEDYGFQNSARQEVNVKFGGSSNKTCYFSSFGYLKDKGYLLKSDFERTSARLNVNQEINKWLNGSVNIGYARTETNNGGQTADAGSIFWFVDNIPSIYPLFMRDAAGQFVTDPIFGGNQFDYGTVTPRGFGGFTNAIADATYNTNRNNRNELNGSASLNVTILDGLTLENRIGVQYYHNKFINRGNKYYGNSASQNGSLTHQRRELFTYNLLNLLRYNKTFGQHNLEVLGAHEATDWNLNTLTASGFNLVDPNIEELNNAVVSQPSKSFTQEYALESYFGQINYSFDQKYFVSATLRRDGSSKFRNDKWGNFGSVGAAWLLSNEGFMANQNIFNSLKLKASYGLIGDQAGVGYYPGYDLLKVGNLNDEPALSNGTKGNPDLTWETSKMFQTGIEFGLGNYLSGSVDYYIKNTEDLIFDRGVGPSLGYATIKVNDGKLRNRGVEFDLTGHLIKKKDLFIDLGVNGEMFDNEITSMPIDPTKGQQEFLDVQGTVAWAKGHSVYDYYLREWAGVDPIEGVGTWNRYYADANSNDILDEGEGIQSLADYLANNPDVKEGSLKSTTTKIYSLATTRFVGKSSIPKIRGAFNLVAGYKGFEFSAQMLYSVGGYAYDGAYALLMDNGIVGRNNWHTDILGRWQSEENPGNGVPRLSNNYDPNASSASTRFLTKANYLILNNIRLGYALPASYTNKFGIGGLSVWVSGDNLWINSARKGFNPTTSEAGGSSSYRYSPLSTVTAGLKIKI</sequence>
<comment type="similarity">
    <text evidence="10 11">Belongs to the TonB-dependent receptor family.</text>
</comment>
<dbReference type="AlphaFoldDB" id="A0A364RHW0"/>
<keyword evidence="6 11" id="KW-0798">TonB box</keyword>
<dbReference type="NCBIfam" id="TIGR04057">
    <property type="entry name" value="SusC_RagA_signa"/>
    <property type="match status" value="1"/>
</dbReference>
<accession>A0A364RHW0</accession>
<evidence type="ECO:0000256" key="8">
    <source>
        <dbReference type="ARBA" id="ARBA00023170"/>
    </source>
</evidence>
<name>A0A364RHW0_9BACT</name>
<evidence type="ECO:0000256" key="7">
    <source>
        <dbReference type="ARBA" id="ARBA00023136"/>
    </source>
</evidence>
<evidence type="ECO:0000259" key="14">
    <source>
        <dbReference type="Pfam" id="PF07715"/>
    </source>
</evidence>
<dbReference type="InterPro" id="IPR036942">
    <property type="entry name" value="Beta-barrel_TonB_sf"/>
</dbReference>
<keyword evidence="9 10" id="KW-0998">Cell outer membrane</keyword>
<comment type="caution">
    <text evidence="15">The sequence shown here is derived from an EMBL/GenBank/DDBJ whole genome shotgun (WGS) entry which is preliminary data.</text>
</comment>
<evidence type="ECO:0000256" key="1">
    <source>
        <dbReference type="ARBA" id="ARBA00004571"/>
    </source>
</evidence>
<dbReference type="NCBIfam" id="TIGR04056">
    <property type="entry name" value="OMP_RagA_SusC"/>
    <property type="match status" value="1"/>
</dbReference>
<keyword evidence="8" id="KW-0675">Receptor</keyword>
<feature type="domain" description="TonB-dependent receptor plug" evidence="14">
    <location>
        <begin position="117"/>
        <end position="223"/>
    </location>
</feature>
<dbReference type="InterPro" id="IPR012910">
    <property type="entry name" value="Plug_dom"/>
</dbReference>
<dbReference type="Gene3D" id="2.170.130.10">
    <property type="entry name" value="TonB-dependent receptor, plug domain"/>
    <property type="match status" value="1"/>
</dbReference>
<evidence type="ECO:0000256" key="2">
    <source>
        <dbReference type="ARBA" id="ARBA00022448"/>
    </source>
</evidence>
<dbReference type="RefSeq" id="WP_112303985.1">
    <property type="nucleotide sequence ID" value="NZ_QMDV01000001.1"/>
</dbReference>
<dbReference type="SUPFAM" id="SSF56935">
    <property type="entry name" value="Porins"/>
    <property type="match status" value="1"/>
</dbReference>
<dbReference type="InterPro" id="IPR008969">
    <property type="entry name" value="CarboxyPept-like_regulatory"/>
</dbReference>
<evidence type="ECO:0000256" key="6">
    <source>
        <dbReference type="ARBA" id="ARBA00023077"/>
    </source>
</evidence>
<keyword evidence="16" id="KW-1185">Reference proteome</keyword>
<dbReference type="Proteomes" id="UP000251692">
    <property type="component" value="Unassembled WGS sequence"/>
</dbReference>
<reference evidence="15 16" key="2">
    <citation type="submission" date="2018-07" db="EMBL/GenBank/DDBJ databases">
        <title>Pontibacter sp. 2b14 genomic sequence and assembly.</title>
        <authorList>
            <person name="Du Z.-J."/>
        </authorList>
    </citation>
    <scope>NUCLEOTIDE SEQUENCE [LARGE SCALE GENOMIC DNA]</scope>
    <source>
        <strain evidence="15 16">2b14</strain>
    </source>
</reference>
<evidence type="ECO:0000259" key="13">
    <source>
        <dbReference type="Pfam" id="PF00593"/>
    </source>
</evidence>
<evidence type="ECO:0000256" key="3">
    <source>
        <dbReference type="ARBA" id="ARBA00022452"/>
    </source>
</evidence>
<protein>
    <submittedName>
        <fullName evidence="15">SusC/RagA family TonB-linked outer membrane protein</fullName>
    </submittedName>
</protein>
<dbReference type="GO" id="GO:0015344">
    <property type="term" value="F:siderophore uptake transmembrane transporter activity"/>
    <property type="evidence" value="ECO:0007669"/>
    <property type="project" value="TreeGrafter"/>
</dbReference>
<dbReference type="InterPro" id="IPR039426">
    <property type="entry name" value="TonB-dep_rcpt-like"/>
</dbReference>
<dbReference type="PROSITE" id="PS52016">
    <property type="entry name" value="TONB_DEPENDENT_REC_3"/>
    <property type="match status" value="1"/>
</dbReference>
<dbReference type="Pfam" id="PF13715">
    <property type="entry name" value="CarbopepD_reg_2"/>
    <property type="match status" value="1"/>
</dbReference>
<dbReference type="Gene3D" id="2.60.40.1120">
    <property type="entry name" value="Carboxypeptidase-like, regulatory domain"/>
    <property type="match status" value="1"/>
</dbReference>
<evidence type="ECO:0000256" key="9">
    <source>
        <dbReference type="ARBA" id="ARBA00023237"/>
    </source>
</evidence>
<evidence type="ECO:0000256" key="12">
    <source>
        <dbReference type="SAM" id="SignalP"/>
    </source>
</evidence>
<dbReference type="Gene3D" id="2.40.170.20">
    <property type="entry name" value="TonB-dependent receptor, beta-barrel domain"/>
    <property type="match status" value="1"/>
</dbReference>
<dbReference type="InterPro" id="IPR037066">
    <property type="entry name" value="Plug_dom_sf"/>
</dbReference>
<feature type="chain" id="PRO_5016660371" evidence="12">
    <location>
        <begin position="22"/>
        <end position="1073"/>
    </location>
</feature>
<evidence type="ECO:0000256" key="5">
    <source>
        <dbReference type="ARBA" id="ARBA00022729"/>
    </source>
</evidence>
<dbReference type="Pfam" id="PF07715">
    <property type="entry name" value="Plug"/>
    <property type="match status" value="1"/>
</dbReference>
<gene>
    <name evidence="15" type="ORF">DP923_02360</name>
</gene>
<dbReference type="Pfam" id="PF00593">
    <property type="entry name" value="TonB_dep_Rec_b-barrel"/>
    <property type="match status" value="1"/>
</dbReference>
<keyword evidence="2 10" id="KW-0813">Transport</keyword>
<evidence type="ECO:0000256" key="10">
    <source>
        <dbReference type="PROSITE-ProRule" id="PRU01360"/>
    </source>
</evidence>
<dbReference type="SUPFAM" id="SSF49464">
    <property type="entry name" value="Carboxypeptidase regulatory domain-like"/>
    <property type="match status" value="1"/>
</dbReference>
<keyword evidence="3 10" id="KW-1134">Transmembrane beta strand</keyword>
<comment type="subcellular location">
    <subcellularLocation>
        <location evidence="1 10">Cell outer membrane</location>
        <topology evidence="1 10">Multi-pass membrane protein</topology>
    </subcellularLocation>
</comment>
<organism evidence="15 16">
    <name type="scientific">Pontibacter arcticus</name>
    <dbReference type="NCBI Taxonomy" id="2080288"/>
    <lineage>
        <taxon>Bacteria</taxon>
        <taxon>Pseudomonadati</taxon>
        <taxon>Bacteroidota</taxon>
        <taxon>Cytophagia</taxon>
        <taxon>Cytophagales</taxon>
        <taxon>Hymenobacteraceae</taxon>
        <taxon>Pontibacter</taxon>
    </lineage>
</organism>
<evidence type="ECO:0000313" key="16">
    <source>
        <dbReference type="Proteomes" id="UP000251692"/>
    </source>
</evidence>
<proteinExistence type="inferred from homology"/>
<dbReference type="GO" id="GO:0044718">
    <property type="term" value="P:siderophore transmembrane transport"/>
    <property type="evidence" value="ECO:0007669"/>
    <property type="project" value="TreeGrafter"/>
</dbReference>
<dbReference type="GO" id="GO:0009279">
    <property type="term" value="C:cell outer membrane"/>
    <property type="evidence" value="ECO:0007669"/>
    <property type="project" value="UniProtKB-SubCell"/>
</dbReference>